<dbReference type="EMBL" id="CM037162">
    <property type="protein sequence ID" value="KAH7862514.1"/>
    <property type="molecule type" value="Genomic_DNA"/>
</dbReference>
<keyword evidence="2" id="KW-1185">Reference proteome</keyword>
<dbReference type="Proteomes" id="UP000828048">
    <property type="component" value="Chromosome 12"/>
</dbReference>
<evidence type="ECO:0000313" key="2">
    <source>
        <dbReference type="Proteomes" id="UP000828048"/>
    </source>
</evidence>
<organism evidence="1 2">
    <name type="scientific">Vaccinium darrowii</name>
    <dbReference type="NCBI Taxonomy" id="229202"/>
    <lineage>
        <taxon>Eukaryota</taxon>
        <taxon>Viridiplantae</taxon>
        <taxon>Streptophyta</taxon>
        <taxon>Embryophyta</taxon>
        <taxon>Tracheophyta</taxon>
        <taxon>Spermatophyta</taxon>
        <taxon>Magnoliopsida</taxon>
        <taxon>eudicotyledons</taxon>
        <taxon>Gunneridae</taxon>
        <taxon>Pentapetalae</taxon>
        <taxon>asterids</taxon>
        <taxon>Ericales</taxon>
        <taxon>Ericaceae</taxon>
        <taxon>Vaccinioideae</taxon>
        <taxon>Vaccinieae</taxon>
        <taxon>Vaccinium</taxon>
    </lineage>
</organism>
<sequence>MTRPPSIMIYLVSWPSNPAPLHKSRSICREKSYLNKFEGCPYVVRCFRSDTTIEKGECWYNLFLEYASGGSLFDRIRKSGGGGGLSESEARRYTKSVLTGLNDVHKQGYVHCDIKPQNILLVESEKEVLNLNGKRKRVEKQYIAKIADFGVAMKAGKGKKDEGKKLRGTPMYIAPESVRYGEYQAYSDIWALGCTVLHMVTGQVPWKVDKNDEKAALLFRIGFREQVPEIPSDGLSKEARDFLKKCLVRDPKSRWTADMLLAHPFVSGLVRRDDGWKYQRGKKQSCSTTEDSKRTSNGIVPDFSKIRIIKRMKRLEEEEEVKRSESSFRLDARGRYWGIKAIPVIPSSNMAIEIFN</sequence>
<accession>A0ACB7Z9I7</accession>
<comment type="caution">
    <text evidence="1">The sequence shown here is derived from an EMBL/GenBank/DDBJ whole genome shotgun (WGS) entry which is preliminary data.</text>
</comment>
<reference evidence="1 2" key="1">
    <citation type="journal article" date="2021" name="Hortic Res">
        <title>High-quality reference genome and annotation aids understanding of berry development for evergreen blueberry (Vaccinium darrowii).</title>
        <authorList>
            <person name="Yu J."/>
            <person name="Hulse-Kemp A.M."/>
            <person name="Babiker E."/>
            <person name="Staton M."/>
        </authorList>
    </citation>
    <scope>NUCLEOTIDE SEQUENCE [LARGE SCALE GENOMIC DNA]</scope>
    <source>
        <strain evidence="2">cv. NJ 8807/NJ 8810</strain>
        <tissue evidence="1">Young leaf</tissue>
    </source>
</reference>
<protein>
    <submittedName>
        <fullName evidence="1">Uncharacterized protein</fullName>
    </submittedName>
</protein>
<gene>
    <name evidence="1" type="ORF">Vadar_005926</name>
</gene>
<name>A0ACB7Z9I7_9ERIC</name>
<evidence type="ECO:0000313" key="1">
    <source>
        <dbReference type="EMBL" id="KAH7862514.1"/>
    </source>
</evidence>
<proteinExistence type="predicted"/>